<dbReference type="Proteomes" id="UP000015103">
    <property type="component" value="Unassembled WGS sequence"/>
</dbReference>
<reference evidence="1" key="1">
    <citation type="submission" date="2015-05" db="UniProtKB">
        <authorList>
            <consortium name="EnsemblMetazoa"/>
        </authorList>
    </citation>
    <scope>IDENTIFICATION</scope>
</reference>
<dbReference type="HOGENOM" id="CLU_1549544_0_0_1"/>
<dbReference type="AlphaFoldDB" id="T1HVJ2"/>
<sequence>MANSGRLMKVEEDEPEVGKYSTPTQICTMPLRKRYMGEFDSQTIAAVTGIIHLYSHQYAENFFKKHSNENYQITARLPKELFYQYNPSCLEKPSARVLPLLFRQLRDEQTIHAYSLDKNPELAKHWQMFVRALPKSDKPLTPIPSGRNFHIAHYHVVLVKPTYVSWKRKKVRH</sequence>
<dbReference type="EnsemblMetazoa" id="RPRC008062-RA">
    <property type="protein sequence ID" value="RPRC008062-PA"/>
    <property type="gene ID" value="RPRC008062"/>
</dbReference>
<protein>
    <submittedName>
        <fullName evidence="1">Uncharacterized protein</fullName>
    </submittedName>
</protein>
<name>T1HVJ2_RHOPR</name>
<organism evidence="1 2">
    <name type="scientific">Rhodnius prolixus</name>
    <name type="common">Triatomid bug</name>
    <dbReference type="NCBI Taxonomy" id="13249"/>
    <lineage>
        <taxon>Eukaryota</taxon>
        <taxon>Metazoa</taxon>
        <taxon>Ecdysozoa</taxon>
        <taxon>Arthropoda</taxon>
        <taxon>Hexapoda</taxon>
        <taxon>Insecta</taxon>
        <taxon>Pterygota</taxon>
        <taxon>Neoptera</taxon>
        <taxon>Paraneoptera</taxon>
        <taxon>Hemiptera</taxon>
        <taxon>Heteroptera</taxon>
        <taxon>Panheteroptera</taxon>
        <taxon>Cimicomorpha</taxon>
        <taxon>Reduviidae</taxon>
        <taxon>Triatominae</taxon>
        <taxon>Rhodnius</taxon>
    </lineage>
</organism>
<accession>T1HVJ2</accession>
<proteinExistence type="predicted"/>
<evidence type="ECO:0000313" key="2">
    <source>
        <dbReference type="Proteomes" id="UP000015103"/>
    </source>
</evidence>
<keyword evidence="2" id="KW-1185">Reference proteome</keyword>
<dbReference type="InParanoid" id="T1HVJ2"/>
<dbReference type="VEuPathDB" id="VectorBase:RPRC008062"/>
<dbReference type="EMBL" id="ACPB03010100">
    <property type="status" value="NOT_ANNOTATED_CDS"/>
    <property type="molecule type" value="Genomic_DNA"/>
</dbReference>
<evidence type="ECO:0000313" key="1">
    <source>
        <dbReference type="EnsemblMetazoa" id="RPRC008062-PA"/>
    </source>
</evidence>